<dbReference type="InterPro" id="IPR028082">
    <property type="entry name" value="Peripla_BP_I"/>
</dbReference>
<dbReference type="Gene3D" id="3.40.50.2300">
    <property type="match status" value="2"/>
</dbReference>
<dbReference type="CDD" id="cd06330">
    <property type="entry name" value="PBP1_As_SBP-like"/>
    <property type="match status" value="1"/>
</dbReference>
<dbReference type="InterPro" id="IPR028081">
    <property type="entry name" value="Leu-bd"/>
</dbReference>
<dbReference type="SUPFAM" id="SSF53822">
    <property type="entry name" value="Periplasmic binding protein-like I"/>
    <property type="match status" value="1"/>
</dbReference>
<keyword evidence="2" id="KW-0813">Transport</keyword>
<protein>
    <submittedName>
        <fullName evidence="6">ABC transporter substrate-binding protein</fullName>
    </submittedName>
</protein>
<evidence type="ECO:0000256" key="2">
    <source>
        <dbReference type="ARBA" id="ARBA00022448"/>
    </source>
</evidence>
<keyword evidence="4" id="KW-0029">Amino-acid transport</keyword>
<dbReference type="PANTHER" id="PTHR30483">
    <property type="entry name" value="LEUCINE-SPECIFIC-BINDING PROTEIN"/>
    <property type="match status" value="1"/>
</dbReference>
<evidence type="ECO:0000256" key="4">
    <source>
        <dbReference type="ARBA" id="ARBA00022970"/>
    </source>
</evidence>
<dbReference type="Pfam" id="PF13458">
    <property type="entry name" value="Peripla_BP_6"/>
    <property type="match status" value="1"/>
</dbReference>
<gene>
    <name evidence="6" type="ORF">ACFFFP_03105</name>
</gene>
<reference evidence="6 7" key="1">
    <citation type="submission" date="2024-09" db="EMBL/GenBank/DDBJ databases">
        <authorList>
            <person name="Sun Q."/>
            <person name="Mori K."/>
        </authorList>
    </citation>
    <scope>NUCLEOTIDE SEQUENCE [LARGE SCALE GENOMIC DNA]</scope>
    <source>
        <strain evidence="6 7">NCAIM B.02340</strain>
    </source>
</reference>
<evidence type="ECO:0000313" key="6">
    <source>
        <dbReference type="EMBL" id="MFC0595167.1"/>
    </source>
</evidence>
<dbReference type="Proteomes" id="UP001589830">
    <property type="component" value="Unassembled WGS sequence"/>
</dbReference>
<evidence type="ECO:0000256" key="3">
    <source>
        <dbReference type="ARBA" id="ARBA00022729"/>
    </source>
</evidence>
<evidence type="ECO:0000256" key="1">
    <source>
        <dbReference type="ARBA" id="ARBA00010062"/>
    </source>
</evidence>
<dbReference type="PRINTS" id="PR00337">
    <property type="entry name" value="LEUILEVALBP"/>
</dbReference>
<dbReference type="InterPro" id="IPR051010">
    <property type="entry name" value="BCAA_transport"/>
</dbReference>
<proteinExistence type="inferred from homology"/>
<organism evidence="6 7">
    <name type="scientific">Thermus composti</name>
    <dbReference type="NCBI Taxonomy" id="532059"/>
    <lineage>
        <taxon>Bacteria</taxon>
        <taxon>Thermotogati</taxon>
        <taxon>Deinococcota</taxon>
        <taxon>Deinococci</taxon>
        <taxon>Thermales</taxon>
        <taxon>Thermaceae</taxon>
        <taxon>Thermus</taxon>
    </lineage>
</organism>
<keyword evidence="3" id="KW-0732">Signal</keyword>
<keyword evidence="7" id="KW-1185">Reference proteome</keyword>
<evidence type="ECO:0000259" key="5">
    <source>
        <dbReference type="Pfam" id="PF13458"/>
    </source>
</evidence>
<dbReference type="RefSeq" id="WP_188847963.1">
    <property type="nucleotide sequence ID" value="NZ_BMPJ01000027.1"/>
</dbReference>
<dbReference type="PANTHER" id="PTHR30483:SF6">
    <property type="entry name" value="PERIPLASMIC BINDING PROTEIN OF ABC TRANSPORTER FOR NATURAL AMINO ACIDS"/>
    <property type="match status" value="1"/>
</dbReference>
<accession>A0ABV6Q0K1</accession>
<name>A0ABV6Q0K1_9DEIN</name>
<feature type="domain" description="Leucine-binding protein" evidence="5">
    <location>
        <begin position="32"/>
        <end position="376"/>
    </location>
</feature>
<evidence type="ECO:0000313" key="7">
    <source>
        <dbReference type="Proteomes" id="UP001589830"/>
    </source>
</evidence>
<dbReference type="EMBL" id="JBHLTW010000009">
    <property type="protein sequence ID" value="MFC0595167.1"/>
    <property type="molecule type" value="Genomic_DNA"/>
</dbReference>
<sequence>MLRYRLTRRGVLKLGFGSAVLALSGQAQPRETIRVGYVGPFSGVYAALGRNELEGARMAVDDVNVQGGVLGRRLELLAEDSATKTDVGVQKLRKLVERDRIQFSLGEVSSGVSLALSQTAAEYKMVHIVTGGHADDITGKSCRWNTFRIPTSATMEANAIGRLLAERFGKNWYIITPDYAYGWSLQESFTQVVERLGGRVLGADRVPLGTSDYSAVLLKAARAKPDVLLTFQAGDDSVAILKQIVQFGLDKQMAIAGGLQEWENIVALPKEARIGWWTFEWYWIQPNVPEVKAFVDRYRRRYRKVPTARSWFGYAAIWSLALAIRKANSLDAVKVAQALEGLELPRSVALQPGRVYYRKEDHQLMTGVFVGYVRQGQDPDDLFEVVRVVPGEEAAPPPGKTGCRIVYPS</sequence>
<comment type="similarity">
    <text evidence="1">Belongs to the leucine-binding protein family.</text>
</comment>
<dbReference type="InterPro" id="IPR000709">
    <property type="entry name" value="Leu_Ile_Val-bd"/>
</dbReference>
<comment type="caution">
    <text evidence="6">The sequence shown here is derived from an EMBL/GenBank/DDBJ whole genome shotgun (WGS) entry which is preliminary data.</text>
</comment>